<dbReference type="GO" id="GO:0009055">
    <property type="term" value="F:electron transfer activity"/>
    <property type="evidence" value="ECO:0007669"/>
    <property type="project" value="InterPro"/>
</dbReference>
<feature type="region of interest" description="Disordered" evidence="6">
    <location>
        <begin position="1"/>
        <end position="214"/>
    </location>
</feature>
<dbReference type="GO" id="GO:0020037">
    <property type="term" value="F:heme binding"/>
    <property type="evidence" value="ECO:0007669"/>
    <property type="project" value="TreeGrafter"/>
</dbReference>
<keyword evidence="3 7" id="KW-0812">Transmembrane</keyword>
<dbReference type="STRING" id="273678.RS84_00931"/>
<feature type="transmembrane region" description="Helical" evidence="7">
    <location>
        <begin position="398"/>
        <end position="418"/>
    </location>
</feature>
<dbReference type="PANTHER" id="PTHR30485:SF1">
    <property type="entry name" value="CYTOCHROME YDHU-RELATED"/>
    <property type="match status" value="1"/>
</dbReference>
<feature type="transmembrane region" description="Helical" evidence="7">
    <location>
        <begin position="458"/>
        <end position="480"/>
    </location>
</feature>
<dbReference type="EMBL" id="JYJB01000006">
    <property type="protein sequence ID" value="KJL48764.1"/>
    <property type="molecule type" value="Genomic_DNA"/>
</dbReference>
<dbReference type="Gene3D" id="1.20.950.20">
    <property type="entry name" value="Transmembrane di-heme cytochromes, Chain C"/>
    <property type="match status" value="1"/>
</dbReference>
<keyword evidence="2" id="KW-1003">Cell membrane</keyword>
<organism evidence="9 10">
    <name type="scientific">Microbacterium hydrocarbonoxydans</name>
    <dbReference type="NCBI Taxonomy" id="273678"/>
    <lineage>
        <taxon>Bacteria</taxon>
        <taxon>Bacillati</taxon>
        <taxon>Actinomycetota</taxon>
        <taxon>Actinomycetes</taxon>
        <taxon>Micrococcales</taxon>
        <taxon>Microbacteriaceae</taxon>
        <taxon>Microbacterium</taxon>
    </lineage>
</organism>
<feature type="compositionally biased region" description="Low complexity" evidence="6">
    <location>
        <begin position="116"/>
        <end position="154"/>
    </location>
</feature>
<comment type="caution">
    <text evidence="9">The sequence shown here is derived from an EMBL/GenBank/DDBJ whole genome shotgun (WGS) entry which is preliminary data.</text>
</comment>
<dbReference type="Pfam" id="PF01292">
    <property type="entry name" value="Ni_hydr_CYTB"/>
    <property type="match status" value="1"/>
</dbReference>
<dbReference type="RefSeq" id="WP_045256574.1">
    <property type="nucleotide sequence ID" value="NZ_JYJB01000006.1"/>
</dbReference>
<evidence type="ECO:0000313" key="10">
    <source>
        <dbReference type="Proteomes" id="UP000033900"/>
    </source>
</evidence>
<feature type="compositionally biased region" description="Low complexity" evidence="6">
    <location>
        <begin position="171"/>
        <end position="186"/>
    </location>
</feature>
<evidence type="ECO:0000256" key="1">
    <source>
        <dbReference type="ARBA" id="ARBA00004651"/>
    </source>
</evidence>
<comment type="subcellular location">
    <subcellularLocation>
        <location evidence="1">Cell membrane</location>
        <topology evidence="1">Multi-pass membrane protein</topology>
    </subcellularLocation>
</comment>
<evidence type="ECO:0000256" key="5">
    <source>
        <dbReference type="ARBA" id="ARBA00023136"/>
    </source>
</evidence>
<dbReference type="OrthoDB" id="9795587at2"/>
<reference evidence="9 10" key="1">
    <citation type="submission" date="2015-02" db="EMBL/GenBank/DDBJ databases">
        <title>Draft genome sequences of ten Microbacterium spp. with emphasis on heavy metal contaminated environments.</title>
        <authorList>
            <person name="Corretto E."/>
        </authorList>
    </citation>
    <scope>NUCLEOTIDE SEQUENCE [LARGE SCALE GENOMIC DNA]</scope>
    <source>
        <strain evidence="9 10">SA35</strain>
    </source>
</reference>
<dbReference type="PANTHER" id="PTHR30485">
    <property type="entry name" value="NI/FE-HYDROGENASE 1 B-TYPE CYTOCHROME SUBUNIT"/>
    <property type="match status" value="1"/>
</dbReference>
<dbReference type="InterPro" id="IPR016174">
    <property type="entry name" value="Di-haem_cyt_TM"/>
</dbReference>
<dbReference type="PATRIC" id="fig|273678.4.peg.927"/>
<keyword evidence="5 7" id="KW-0472">Membrane</keyword>
<gene>
    <name evidence="9" type="ORF">RS84_00931</name>
</gene>
<dbReference type="AlphaFoldDB" id="A0A0M2HWE8"/>
<dbReference type="InterPro" id="IPR051542">
    <property type="entry name" value="Hydrogenase_cytochrome"/>
</dbReference>
<keyword evidence="10" id="KW-1185">Reference proteome</keyword>
<feature type="transmembrane region" description="Helical" evidence="7">
    <location>
        <begin position="290"/>
        <end position="311"/>
    </location>
</feature>
<evidence type="ECO:0000256" key="6">
    <source>
        <dbReference type="SAM" id="MobiDB-lite"/>
    </source>
</evidence>
<keyword evidence="4 7" id="KW-1133">Transmembrane helix</keyword>
<evidence type="ECO:0000256" key="3">
    <source>
        <dbReference type="ARBA" id="ARBA00022692"/>
    </source>
</evidence>
<proteinExistence type="predicted"/>
<evidence type="ECO:0000256" key="2">
    <source>
        <dbReference type="ARBA" id="ARBA00022475"/>
    </source>
</evidence>
<feature type="compositionally biased region" description="Basic residues" evidence="6">
    <location>
        <begin position="1"/>
        <end position="10"/>
    </location>
</feature>
<sequence>MVTRMLRRGLPRVPGGEPWPPADAAVELPGAPATASGVDTPDVGRNAESIPRSGVSTPEAERADAGVGAAAEAVAGAAGTAAVGADRPDVAGAGAWSAGLRRGLPREPGGEPWPPAGTRAGGAAPPVGQTDAQTSTAAAAPVSPGAAPVASGGDTPDVGRNPESIPRTGVSAPSAAPRSGAPAPEAAADDDGIPIRRGLPRTAGGDPWPPAGTVARGRATVAEIDEAAYEGPDSPVLLAEGGAASASAVVAPATDLAPIPTRRTVWHGQAPRHIPAVPASARPRPTWPQAIAGLFAAAGLGVLAAAVVAFVRTLLSLPFMQDFLAAFPGEYEPAIHVAPGFAPWVGWQHFFNMFLMVLIIRSGLTIRREKRPTAFWTPRNNPKGKVSLTIWFHQALDILWLTNGVIFLVLLFATGHWVRIVPTSWEVLPNALSAALQYVSFDWPAENGWNNYNSLQQLAYFVTVFLAAPLAAVTGFRMSGLWPKRAERLSKAYPIEWARKVHFPVMLYFVLFIIAHVALVFLTGMLANLNHMFASSDAVSGTGFWVFVVAIAVIAAGWAAARPLVIAPIAKLFGNVSGR</sequence>
<name>A0A0M2HWE8_9MICO</name>
<protein>
    <recommendedName>
        <fullName evidence="8">Cytochrome b561 bacterial/Ni-hydrogenase domain-containing protein</fullName>
    </recommendedName>
</protein>
<dbReference type="GO" id="GO:0022904">
    <property type="term" value="P:respiratory electron transport chain"/>
    <property type="evidence" value="ECO:0007669"/>
    <property type="project" value="InterPro"/>
</dbReference>
<feature type="transmembrane region" description="Helical" evidence="7">
    <location>
        <begin position="542"/>
        <end position="561"/>
    </location>
</feature>
<evidence type="ECO:0000256" key="4">
    <source>
        <dbReference type="ARBA" id="ARBA00022989"/>
    </source>
</evidence>
<evidence type="ECO:0000256" key="7">
    <source>
        <dbReference type="SAM" id="Phobius"/>
    </source>
</evidence>
<evidence type="ECO:0000313" key="9">
    <source>
        <dbReference type="EMBL" id="KJL48764.1"/>
    </source>
</evidence>
<feature type="compositionally biased region" description="Low complexity" evidence="6">
    <location>
        <begin position="65"/>
        <end position="85"/>
    </location>
</feature>
<feature type="transmembrane region" description="Helical" evidence="7">
    <location>
        <begin position="341"/>
        <end position="360"/>
    </location>
</feature>
<dbReference type="SUPFAM" id="SSF81342">
    <property type="entry name" value="Transmembrane di-heme cytochromes"/>
    <property type="match status" value="1"/>
</dbReference>
<feature type="domain" description="Cytochrome b561 bacterial/Ni-hydrogenase" evidence="8">
    <location>
        <begin position="344"/>
        <end position="533"/>
    </location>
</feature>
<accession>A0A0M2HWE8</accession>
<dbReference type="Proteomes" id="UP000033900">
    <property type="component" value="Unassembled WGS sequence"/>
</dbReference>
<dbReference type="InterPro" id="IPR011577">
    <property type="entry name" value="Cyt_b561_bac/Ni-Hgenase"/>
</dbReference>
<dbReference type="GO" id="GO:0005886">
    <property type="term" value="C:plasma membrane"/>
    <property type="evidence" value="ECO:0007669"/>
    <property type="project" value="UniProtKB-SubCell"/>
</dbReference>
<feature type="transmembrane region" description="Helical" evidence="7">
    <location>
        <begin position="501"/>
        <end position="522"/>
    </location>
</feature>
<evidence type="ECO:0000259" key="8">
    <source>
        <dbReference type="Pfam" id="PF01292"/>
    </source>
</evidence>